<keyword evidence="1" id="KW-0812">Transmembrane</keyword>
<sequence>MFHHQVLQLFFVDNLNAMAKYTLYRIYYVALYSLMYLEYIALYIVVSKIA</sequence>
<evidence type="ECO:0000313" key="3">
    <source>
        <dbReference type="Proteomes" id="UP000018143"/>
    </source>
</evidence>
<evidence type="ECO:0000313" key="2">
    <source>
        <dbReference type="EMBL" id="GAD17796.1"/>
    </source>
</evidence>
<dbReference type="EMBL" id="BASD01000001">
    <property type="protein sequence ID" value="GAD17796.1"/>
    <property type="molecule type" value="Genomic_DNA"/>
</dbReference>
<reference evidence="2 3" key="1">
    <citation type="journal article" date="2013" name="Genome Announc.">
        <title>Draft Genome Sequence of Helicobacter fennelliae Strain MRY12-0050, Isolated from a Bacteremia Patient.</title>
        <authorList>
            <person name="Rimbara E."/>
            <person name="Matsui M."/>
            <person name="Mori S."/>
            <person name="Suzuki S."/>
            <person name="Suzuki M."/>
            <person name="Kim H."/>
            <person name="Sekizuka T."/>
            <person name="Kuroda M."/>
            <person name="Shibayama K."/>
        </authorList>
    </citation>
    <scope>NUCLEOTIDE SEQUENCE [LARGE SCALE GENOMIC DNA]</scope>
    <source>
        <strain evidence="2 3">MRY12-0050</strain>
    </source>
</reference>
<dbReference type="Proteomes" id="UP000018143">
    <property type="component" value="Unassembled WGS sequence"/>
</dbReference>
<dbReference type="AlphaFoldDB" id="T1CXU7"/>
<comment type="caution">
    <text evidence="2">The sequence shown here is derived from an EMBL/GenBank/DDBJ whole genome shotgun (WGS) entry which is preliminary data.</text>
</comment>
<organism evidence="2 3">
    <name type="scientific">Helicobacter fennelliae MRY12-0050</name>
    <dbReference type="NCBI Taxonomy" id="1325130"/>
    <lineage>
        <taxon>Bacteria</taxon>
        <taxon>Pseudomonadati</taxon>
        <taxon>Campylobacterota</taxon>
        <taxon>Epsilonproteobacteria</taxon>
        <taxon>Campylobacterales</taxon>
        <taxon>Helicobacteraceae</taxon>
        <taxon>Helicobacter</taxon>
    </lineage>
</organism>
<proteinExistence type="predicted"/>
<keyword evidence="1" id="KW-0472">Membrane</keyword>
<gene>
    <name evidence="2" type="ORF">HFN_0611</name>
</gene>
<name>T1CXU7_9HELI</name>
<protein>
    <submittedName>
        <fullName evidence="2">Uncharacterized protein</fullName>
    </submittedName>
</protein>
<evidence type="ECO:0000256" key="1">
    <source>
        <dbReference type="SAM" id="Phobius"/>
    </source>
</evidence>
<keyword evidence="3" id="KW-1185">Reference proteome</keyword>
<accession>T1CXU7</accession>
<keyword evidence="1" id="KW-1133">Transmembrane helix</keyword>
<feature type="transmembrane region" description="Helical" evidence="1">
    <location>
        <begin position="26"/>
        <end position="46"/>
    </location>
</feature>